<dbReference type="OrthoDB" id="127306at2759"/>
<proteinExistence type="predicted"/>
<keyword evidence="2" id="KW-1185">Reference proteome</keyword>
<comment type="caution">
    <text evidence="1">The sequence shown here is derived from an EMBL/GenBank/DDBJ whole genome shotgun (WGS) entry which is preliminary data.</text>
</comment>
<name>V9F6R3_PHYNI</name>
<reference evidence="1 2" key="1">
    <citation type="submission" date="2013-11" db="EMBL/GenBank/DDBJ databases">
        <title>The Genome Sequence of Phytophthora parasitica P1569.</title>
        <authorList>
            <consortium name="The Broad Institute Genomics Platform"/>
            <person name="Russ C."/>
            <person name="Tyler B."/>
            <person name="Panabieres F."/>
            <person name="Shan W."/>
            <person name="Tripathy S."/>
            <person name="Grunwald N."/>
            <person name="Machado M."/>
            <person name="Johnson C.S."/>
            <person name="Arredondo F."/>
            <person name="Hong C."/>
            <person name="Coffey M."/>
            <person name="Young S.K."/>
            <person name="Zeng Q."/>
            <person name="Gargeya S."/>
            <person name="Fitzgerald M."/>
            <person name="Abouelleil A."/>
            <person name="Alvarado L."/>
            <person name="Chapman S.B."/>
            <person name="Gainer-Dewar J."/>
            <person name="Goldberg J."/>
            <person name="Griggs A."/>
            <person name="Gujja S."/>
            <person name="Hansen M."/>
            <person name="Howarth C."/>
            <person name="Imamovic A."/>
            <person name="Ireland A."/>
            <person name="Larimer J."/>
            <person name="McCowan C."/>
            <person name="Murphy C."/>
            <person name="Pearson M."/>
            <person name="Poon T.W."/>
            <person name="Priest M."/>
            <person name="Roberts A."/>
            <person name="Saif S."/>
            <person name="Shea T."/>
            <person name="Sykes S."/>
            <person name="Wortman J."/>
            <person name="Nusbaum C."/>
            <person name="Birren B."/>
        </authorList>
    </citation>
    <scope>NUCLEOTIDE SEQUENCE [LARGE SCALE GENOMIC DNA]</scope>
    <source>
        <strain evidence="1 2">P1569</strain>
    </source>
</reference>
<sequence>MRIDDFCTGFSQEEERKLFEQVLLEFQADNNLPDTFIERKSTYRILHLAHSMAINVDPLPSRQTLGGKALGRYAVACENIERAHLLGCMLWLYGDEEMKEEGWNIGASVTDNAGQCGRARRILSLRWPQVAFSICFAHDLNNLVKNVLESGSCARPTGIVCTGVSRHYSRFQRRRLTDPTERTQLRDRDDRFSCYAESDSGFKCVVGSDLALECWTEVLCELEGDDDSPVILDMNTQDVDATTPIKVHFLVSMTDIIRRKKHCQGYGGKTLLFQDIGAFVEQSRINGMAFRKPSNDPA</sequence>
<accession>V9F6R3</accession>
<dbReference type="HOGENOM" id="CLU_935297_0_0_1"/>
<dbReference type="Proteomes" id="UP000018721">
    <property type="component" value="Unassembled WGS sequence"/>
</dbReference>
<evidence type="ECO:0008006" key="3">
    <source>
        <dbReference type="Google" id="ProtNLM"/>
    </source>
</evidence>
<organism evidence="1 2">
    <name type="scientific">Phytophthora nicotianae P1569</name>
    <dbReference type="NCBI Taxonomy" id="1317065"/>
    <lineage>
        <taxon>Eukaryota</taxon>
        <taxon>Sar</taxon>
        <taxon>Stramenopiles</taxon>
        <taxon>Oomycota</taxon>
        <taxon>Peronosporomycetes</taxon>
        <taxon>Peronosporales</taxon>
        <taxon>Peronosporaceae</taxon>
        <taxon>Phytophthora</taxon>
    </lineage>
</organism>
<gene>
    <name evidence="1" type="ORF">F443_08541</name>
</gene>
<dbReference type="EMBL" id="ANIZ01001453">
    <property type="protein sequence ID" value="ETI47194.1"/>
    <property type="molecule type" value="Genomic_DNA"/>
</dbReference>
<dbReference type="eggNOG" id="ENOG502RGE5">
    <property type="taxonomic scope" value="Eukaryota"/>
</dbReference>
<evidence type="ECO:0000313" key="1">
    <source>
        <dbReference type="EMBL" id="ETI47194.1"/>
    </source>
</evidence>
<evidence type="ECO:0000313" key="2">
    <source>
        <dbReference type="Proteomes" id="UP000018721"/>
    </source>
</evidence>
<protein>
    <recommendedName>
        <fullName evidence="3">DUF659 domain-containing protein</fullName>
    </recommendedName>
</protein>
<dbReference type="AlphaFoldDB" id="V9F6R3"/>